<accession>A0A8D8VTK0</accession>
<organism evidence="2">
    <name type="scientific">Cacopsylla melanoneura</name>
    <dbReference type="NCBI Taxonomy" id="428564"/>
    <lineage>
        <taxon>Eukaryota</taxon>
        <taxon>Metazoa</taxon>
        <taxon>Ecdysozoa</taxon>
        <taxon>Arthropoda</taxon>
        <taxon>Hexapoda</taxon>
        <taxon>Insecta</taxon>
        <taxon>Pterygota</taxon>
        <taxon>Neoptera</taxon>
        <taxon>Paraneoptera</taxon>
        <taxon>Hemiptera</taxon>
        <taxon>Sternorrhyncha</taxon>
        <taxon>Psylloidea</taxon>
        <taxon>Psyllidae</taxon>
        <taxon>Psyllinae</taxon>
        <taxon>Cacopsylla</taxon>
    </lineage>
</organism>
<keyword evidence="1" id="KW-0812">Transmembrane</keyword>
<proteinExistence type="predicted"/>
<dbReference type="AlphaFoldDB" id="A0A8D8VTK0"/>
<feature type="transmembrane region" description="Helical" evidence="1">
    <location>
        <begin position="79"/>
        <end position="96"/>
    </location>
</feature>
<name>A0A8D8VTK0_9HEMI</name>
<evidence type="ECO:0000256" key="1">
    <source>
        <dbReference type="SAM" id="Phobius"/>
    </source>
</evidence>
<keyword evidence="1" id="KW-1133">Transmembrane helix</keyword>
<feature type="transmembrane region" description="Helical" evidence="1">
    <location>
        <begin position="12"/>
        <end position="37"/>
    </location>
</feature>
<protein>
    <submittedName>
        <fullName evidence="2">Uncharacterized protein</fullName>
    </submittedName>
</protein>
<evidence type="ECO:0000313" key="2">
    <source>
        <dbReference type="EMBL" id="CAG6633155.1"/>
    </source>
</evidence>
<keyword evidence="1" id="KW-0472">Membrane</keyword>
<sequence>MFRNTYPHFWSFPSFSLSFFLILSHSFSFSLSLTFFLSLSLLSFLYLSLLFLSHSPFLCLYNIILHVSFPLSPFLSSFLYRYVTPFNIFNIFLSLLHNTQR</sequence>
<reference evidence="2" key="1">
    <citation type="submission" date="2021-05" db="EMBL/GenBank/DDBJ databases">
        <authorList>
            <person name="Alioto T."/>
            <person name="Alioto T."/>
            <person name="Gomez Garrido J."/>
        </authorList>
    </citation>
    <scope>NUCLEOTIDE SEQUENCE</scope>
</reference>
<dbReference type="EMBL" id="HBUF01081859">
    <property type="protein sequence ID" value="CAG6633155.1"/>
    <property type="molecule type" value="Transcribed_RNA"/>
</dbReference>
<feature type="transmembrane region" description="Helical" evidence="1">
    <location>
        <begin position="44"/>
        <end position="67"/>
    </location>
</feature>